<proteinExistence type="predicted"/>
<name>A0A5N6K896_MONLA</name>
<feature type="signal peptide" evidence="1">
    <location>
        <begin position="1"/>
        <end position="28"/>
    </location>
</feature>
<dbReference type="EMBL" id="VIGI01000006">
    <property type="protein sequence ID" value="KAB8299022.1"/>
    <property type="molecule type" value="Genomic_DNA"/>
</dbReference>
<reference evidence="2 3" key="1">
    <citation type="submission" date="2019-06" db="EMBL/GenBank/DDBJ databases">
        <title>Genome Sequence of the Brown Rot Fungal Pathogen Monilinia laxa.</title>
        <authorList>
            <person name="De Miccolis Angelini R.M."/>
            <person name="Landi L."/>
            <person name="Abate D."/>
            <person name="Pollastro S."/>
            <person name="Romanazzi G."/>
            <person name="Faretra F."/>
        </authorList>
    </citation>
    <scope>NUCLEOTIDE SEQUENCE [LARGE SCALE GENOMIC DNA]</scope>
    <source>
        <strain evidence="2 3">Mlax316</strain>
    </source>
</reference>
<evidence type="ECO:0000256" key="1">
    <source>
        <dbReference type="SAM" id="SignalP"/>
    </source>
</evidence>
<protein>
    <submittedName>
        <fullName evidence="2">Uncharacterized protein</fullName>
    </submittedName>
</protein>
<keyword evidence="3" id="KW-1185">Reference proteome</keyword>
<evidence type="ECO:0000313" key="2">
    <source>
        <dbReference type="EMBL" id="KAB8299022.1"/>
    </source>
</evidence>
<comment type="caution">
    <text evidence="2">The sequence shown here is derived from an EMBL/GenBank/DDBJ whole genome shotgun (WGS) entry which is preliminary data.</text>
</comment>
<feature type="chain" id="PRO_5024857767" evidence="1">
    <location>
        <begin position="29"/>
        <end position="185"/>
    </location>
</feature>
<organism evidence="2 3">
    <name type="scientific">Monilinia laxa</name>
    <name type="common">Brown rot fungus</name>
    <name type="synonym">Sclerotinia laxa</name>
    <dbReference type="NCBI Taxonomy" id="61186"/>
    <lineage>
        <taxon>Eukaryota</taxon>
        <taxon>Fungi</taxon>
        <taxon>Dikarya</taxon>
        <taxon>Ascomycota</taxon>
        <taxon>Pezizomycotina</taxon>
        <taxon>Leotiomycetes</taxon>
        <taxon>Helotiales</taxon>
        <taxon>Sclerotiniaceae</taxon>
        <taxon>Monilinia</taxon>
    </lineage>
</organism>
<dbReference type="AlphaFoldDB" id="A0A5N6K896"/>
<keyword evidence="1" id="KW-0732">Signal</keyword>
<gene>
    <name evidence="2" type="ORF">EYC80_001154</name>
</gene>
<dbReference type="Proteomes" id="UP000326757">
    <property type="component" value="Unassembled WGS sequence"/>
</dbReference>
<sequence length="185" mass="20626">MQLSPCPATSQPLAWLSTLLSASTFTSSTSTTSTLYENKAQQELFLQSRKPLSTFLNSCHSFAQLISTTDQHKLSPYSPSKPSLPLIQWLFLHTAVILSMFSSQNQHSFSGSALYLSQLLNEGIIMSHTMRPHLSVGGGKWSLNFDFFVSENVSNFGFSHRHLLPPEANMTRMWVHLHAFHAGTP</sequence>
<evidence type="ECO:0000313" key="3">
    <source>
        <dbReference type="Proteomes" id="UP000326757"/>
    </source>
</evidence>
<accession>A0A5N6K896</accession>